<dbReference type="PANTHER" id="PTHR10091:SF0">
    <property type="entry name" value="GALACTOSE MUTAROTASE"/>
    <property type="match status" value="1"/>
</dbReference>
<feature type="active site" description="Proton donor" evidence="9">
    <location>
        <position position="210"/>
    </location>
</feature>
<evidence type="ECO:0000256" key="6">
    <source>
        <dbReference type="ARBA" id="ARBA00023235"/>
    </source>
</evidence>
<protein>
    <recommendedName>
        <fullName evidence="8">Aldose 1-epimerase</fullName>
        <ecNumber evidence="8">5.1.3.3</ecNumber>
    </recommendedName>
</protein>
<evidence type="ECO:0000256" key="9">
    <source>
        <dbReference type="PIRSR" id="PIRSR005096-1"/>
    </source>
</evidence>
<dbReference type="NCBIfam" id="NF008277">
    <property type="entry name" value="PRK11055.1"/>
    <property type="match status" value="1"/>
</dbReference>
<feature type="active site" description="Proton acceptor" evidence="9">
    <location>
        <position position="340"/>
    </location>
</feature>
<dbReference type="UniPathway" id="UPA00242"/>
<dbReference type="GO" id="GO:0004034">
    <property type="term" value="F:aldose 1-epimerase activity"/>
    <property type="evidence" value="ECO:0007669"/>
    <property type="project" value="UniProtKB-EC"/>
</dbReference>
<keyword evidence="12" id="KW-1185">Reference proteome</keyword>
<comment type="catalytic activity">
    <reaction evidence="8">
        <text>alpha-D-glucose = beta-D-glucose</text>
        <dbReference type="Rhea" id="RHEA:10264"/>
        <dbReference type="ChEBI" id="CHEBI:15903"/>
        <dbReference type="ChEBI" id="CHEBI:17925"/>
        <dbReference type="EC" id="5.1.3.3"/>
    </reaction>
</comment>
<comment type="cofactor">
    <cofactor evidence="1">
        <name>Ca(2+)</name>
        <dbReference type="ChEBI" id="CHEBI:29108"/>
    </cofactor>
</comment>
<keyword evidence="6 8" id="KW-0413">Isomerase</keyword>
<dbReference type="Proteomes" id="UP000199595">
    <property type="component" value="Unassembled WGS sequence"/>
</dbReference>
<evidence type="ECO:0000256" key="2">
    <source>
        <dbReference type="ARBA" id="ARBA00005028"/>
    </source>
</evidence>
<organism evidence="11 12">
    <name type="scientific">Lutibacter oricola</name>
    <dbReference type="NCBI Taxonomy" id="762486"/>
    <lineage>
        <taxon>Bacteria</taxon>
        <taxon>Pseudomonadati</taxon>
        <taxon>Bacteroidota</taxon>
        <taxon>Flavobacteriia</taxon>
        <taxon>Flavobacteriales</taxon>
        <taxon>Flavobacteriaceae</taxon>
        <taxon>Lutibacter</taxon>
    </lineage>
</organism>
<evidence type="ECO:0000256" key="5">
    <source>
        <dbReference type="ARBA" id="ARBA00022837"/>
    </source>
</evidence>
<evidence type="ECO:0000256" key="1">
    <source>
        <dbReference type="ARBA" id="ARBA00001913"/>
    </source>
</evidence>
<dbReference type="InterPro" id="IPR015443">
    <property type="entry name" value="Aldose_1-epimerase"/>
</dbReference>
<keyword evidence="7 8" id="KW-0119">Carbohydrate metabolism</keyword>
<sequence>MLLNVLKSIYFQKNTILYIFCIVLLTSCSTKKTGFQKEEWGTVNGKTAFLYTLTNKNGMTVKLTNYGGIITSVLAPDKNGVFEDVVLGFDNLQQYLDKNPCFGATIGRFANRIRNGQFEIDGVKYQLKQNDKVHCSHGANEFDRTLWDGTYVENKIGKGIKFHHFSKDGTNGFPGNLDVYVTYTLTKNNAIHVQFEATTNKTTHVNLTQHSYFNLTAMKEKIYNHKIQIKADNYTEIDEDIVPTGKISTVKGTDWDLTKMTRIGDNIHQLNHNGYHYCYIFNKPENKLEEVIKVIEPTSGRTLTVTTTQPGVQFYSGNAIGDFTGKKGIKYGQHSAFCLETEHFPDSPNHSNFPSTLLKPNEKYNEVVIYDFGIVE</sequence>
<dbReference type="STRING" id="762486.SAMN05444411_101524"/>
<dbReference type="InterPro" id="IPR014718">
    <property type="entry name" value="GH-type_carb-bd"/>
</dbReference>
<comment type="pathway">
    <text evidence="2 8">Carbohydrate metabolism; hexose metabolism.</text>
</comment>
<evidence type="ECO:0000256" key="10">
    <source>
        <dbReference type="PIRSR" id="PIRSR005096-3"/>
    </source>
</evidence>
<evidence type="ECO:0000313" key="12">
    <source>
        <dbReference type="Proteomes" id="UP000199595"/>
    </source>
</evidence>
<name>A0A1H2SSB8_9FLAO</name>
<dbReference type="GO" id="GO:0005737">
    <property type="term" value="C:cytoplasm"/>
    <property type="evidence" value="ECO:0007669"/>
    <property type="project" value="TreeGrafter"/>
</dbReference>
<dbReference type="InterPro" id="IPR011013">
    <property type="entry name" value="Gal_mutarotase_sf_dom"/>
</dbReference>
<accession>A0A1H2SSB8</accession>
<gene>
    <name evidence="11" type="ORF">SAMN05444411_101524</name>
</gene>
<feature type="binding site" evidence="10">
    <location>
        <begin position="210"/>
        <end position="212"/>
    </location>
    <ligand>
        <name>beta-D-galactose</name>
        <dbReference type="ChEBI" id="CHEBI:27667"/>
    </ligand>
</feature>
<dbReference type="EC" id="5.1.3.3" evidence="8"/>
<dbReference type="EMBL" id="FNNJ01000001">
    <property type="protein sequence ID" value="SDW34478.1"/>
    <property type="molecule type" value="Genomic_DNA"/>
</dbReference>
<dbReference type="GO" id="GO:0033499">
    <property type="term" value="P:galactose catabolic process via UDP-galactose, Leloir pathway"/>
    <property type="evidence" value="ECO:0007669"/>
    <property type="project" value="TreeGrafter"/>
</dbReference>
<proteinExistence type="inferred from homology"/>
<feature type="binding site" evidence="10">
    <location>
        <begin position="111"/>
        <end position="112"/>
    </location>
    <ligand>
        <name>beta-D-galactose</name>
        <dbReference type="ChEBI" id="CHEBI:27667"/>
    </ligand>
</feature>
<dbReference type="GO" id="GO:0006006">
    <property type="term" value="P:glucose metabolic process"/>
    <property type="evidence" value="ECO:0007669"/>
    <property type="project" value="TreeGrafter"/>
</dbReference>
<dbReference type="PIRSF" id="PIRSF005096">
    <property type="entry name" value="GALM"/>
    <property type="match status" value="1"/>
</dbReference>
<keyword evidence="5" id="KW-0106">Calcium</keyword>
<evidence type="ECO:0000313" key="11">
    <source>
        <dbReference type="EMBL" id="SDW34478.1"/>
    </source>
</evidence>
<dbReference type="SUPFAM" id="SSF74650">
    <property type="entry name" value="Galactose mutarotase-like"/>
    <property type="match status" value="1"/>
</dbReference>
<evidence type="ECO:0000256" key="8">
    <source>
        <dbReference type="PIRNR" id="PIRNR005096"/>
    </source>
</evidence>
<dbReference type="RefSeq" id="WP_090119403.1">
    <property type="nucleotide sequence ID" value="NZ_FNNJ01000001.1"/>
</dbReference>
<evidence type="ECO:0000256" key="4">
    <source>
        <dbReference type="ARBA" id="ARBA00011245"/>
    </source>
</evidence>
<dbReference type="OrthoDB" id="9779408at2"/>
<evidence type="ECO:0000256" key="3">
    <source>
        <dbReference type="ARBA" id="ARBA00006206"/>
    </source>
</evidence>
<dbReference type="CDD" id="cd09019">
    <property type="entry name" value="galactose_mutarotase_like"/>
    <property type="match status" value="1"/>
</dbReference>
<reference evidence="11 12" key="1">
    <citation type="submission" date="2016-10" db="EMBL/GenBank/DDBJ databases">
        <authorList>
            <person name="de Groot N.N."/>
        </authorList>
    </citation>
    <scope>NUCLEOTIDE SEQUENCE [LARGE SCALE GENOMIC DNA]</scope>
    <source>
        <strain evidence="11 12">DSM 24956</strain>
    </source>
</reference>
<dbReference type="PANTHER" id="PTHR10091">
    <property type="entry name" value="ALDOSE-1-EPIMERASE"/>
    <property type="match status" value="1"/>
</dbReference>
<dbReference type="GO" id="GO:0030246">
    <property type="term" value="F:carbohydrate binding"/>
    <property type="evidence" value="ECO:0007669"/>
    <property type="project" value="InterPro"/>
</dbReference>
<comment type="subunit">
    <text evidence="4">Monomer.</text>
</comment>
<dbReference type="InterPro" id="IPR047215">
    <property type="entry name" value="Galactose_mutarotase-like"/>
</dbReference>
<comment type="similarity">
    <text evidence="3 8">Belongs to the aldose epimerase family.</text>
</comment>
<dbReference type="PROSITE" id="PS51257">
    <property type="entry name" value="PROKAR_LIPOPROTEIN"/>
    <property type="match status" value="1"/>
</dbReference>
<evidence type="ECO:0000256" key="7">
    <source>
        <dbReference type="ARBA" id="ARBA00023277"/>
    </source>
</evidence>
<dbReference type="InterPro" id="IPR008183">
    <property type="entry name" value="Aldose_1/G6P_1-epimerase"/>
</dbReference>
<dbReference type="Pfam" id="PF01263">
    <property type="entry name" value="Aldose_epim"/>
    <property type="match status" value="1"/>
</dbReference>
<dbReference type="AlphaFoldDB" id="A0A1H2SSB8"/>
<dbReference type="Gene3D" id="2.70.98.10">
    <property type="match status" value="1"/>
</dbReference>